<dbReference type="Pfam" id="PF14604">
    <property type="entry name" value="SH3_9"/>
    <property type="match status" value="1"/>
</dbReference>
<evidence type="ECO:0000313" key="8">
    <source>
        <dbReference type="Proteomes" id="UP000472275"/>
    </source>
</evidence>
<dbReference type="Ensembl" id="ENSACCT00020017966.1">
    <property type="protein sequence ID" value="ENSACCP00020017215.1"/>
    <property type="gene ID" value="ENSACCG00020008753.1"/>
</dbReference>
<evidence type="ECO:0000256" key="1">
    <source>
        <dbReference type="ARBA" id="ARBA00022443"/>
    </source>
</evidence>
<dbReference type="InterPro" id="IPR001452">
    <property type="entry name" value="SH3_domain"/>
</dbReference>
<evidence type="ECO:0000256" key="5">
    <source>
        <dbReference type="SAM" id="MobiDB-lite"/>
    </source>
</evidence>
<dbReference type="GO" id="GO:0051015">
    <property type="term" value="F:actin filament binding"/>
    <property type="evidence" value="ECO:0007669"/>
    <property type="project" value="InterPro"/>
</dbReference>
<dbReference type="PRINTS" id="PR00510">
    <property type="entry name" value="NEBULIN"/>
</dbReference>
<dbReference type="Pfam" id="PF00880">
    <property type="entry name" value="Nebulin"/>
    <property type="match status" value="89"/>
</dbReference>
<feature type="domain" description="SH3" evidence="6">
    <location>
        <begin position="5503"/>
        <end position="5562"/>
    </location>
</feature>
<dbReference type="InterPro" id="IPR035629">
    <property type="entry name" value="Nebulin_SH3"/>
</dbReference>
<dbReference type="PANTHER" id="PTHR11039">
    <property type="entry name" value="NEBULIN"/>
    <property type="match status" value="1"/>
</dbReference>
<proteinExistence type="predicted"/>
<dbReference type="InterPro" id="IPR013998">
    <property type="entry name" value="Nebulin-like"/>
</dbReference>
<keyword evidence="8" id="KW-1185">Reference proteome</keyword>
<sequence length="5562" mass="642573">MYRLSFEESRKKGYDLRADAIPIKAAKASRDIASDYKYKLGYEQDKGKLVGFRSLQDDPKLVHYMQVAKMQSDREYKKAYEMSKTHYQTPSDTLSIVAAKEAQDRVTNTNYKRLIHQYMLLPDAMSLELYRNMNQIQSDNEYKQDYNEWFKGIGWSPAGSLDVEKSKKATEIASDRKYRQHPSMFPFTKQNDAMDMVLAKQNANMMNKKLYKLGWQEMIKKGYDLTPEAISVKAAKASRDIASDYKYKEGYRKQQGHHIGFRSLQDDPKMLWSMQVAKMQSEREYKKDFEKWKTKFNMPVDMLGFLLAKKCQELVSDIDYKHVLHRWTCLPDQIDVTQAKTVYELQSDNVYKSDLQWLRGLGWSPLGSLESEKNKKASEILSEKKYRQHPDTIKFTSIPDAMDITLAKSNAKNRSDILYREAWDKDKTQVHIMPDTPEILLAKSNLLNTSDKHYKLGYEELKRKGYDLPPDAIPIKSAKASRDIASEYQYKTGYRKQLGHHIGARNVEDDPKMMWSMHVAKIQSDREYKKAFEKTKTHFSSPVDMLGIVLAKKCQELVSDIDYKHLLHRWTCLPDQNDVVQARKVYDLQSDNVYKSDLLWLRGIGWSPSGSLDDEKNKRASLILSDKKYRQHPDTIKFTSIPDSMPMVLAKHNSEIMNQRAYTSAWEKDKTSVHIMPDTPGILLAQQNKVNFSEKLYKLAMEEEKKKGYDMRADAIPIKSAKASRDIASDYKYKEGYRKQLGHHIGARNIEDDPKMMWSMHVAKIQSDREYKKAFEKTKTHFSSPVDMLGIVLAKKCQELVSDIDYKHLLHRWTCLPDQNDVVQARKVYDLQSDNVYKSDLLWLRGIGWSPSGSLDDEKNKRASLILSDKKYRQHPDTIKFTSIPDSMPMVLAKHNSEIMNQRAYTSAWEKDKTSVHIMPDTPGILLAQQNKVNFSEKLYKLAMEEEKKKGYDMRADAIPIKSAKASRDIASDYKYKEGYRKQLGHHIGARNIEDDPKMMWSMHVAKIQSDREYKKAFEKTKTHFSSPVDMLGIVLAKKCQELVSDIDYKHLLHRWTCLPDQNDVVQARKVYDLQSDNVYKSDLLWLRGIGWSPSGSLDDEKNKRASLILSDKKYRQHPDTIKFTSIPDSMPMVLAKHNSEIMNQRAYTSAWEKDKTSVHIMPDTPGILLAQQNKVNFSEKLYKLAMEEEKKKGYDMRADAIPIKSAKASRDIASDYKYKEGYRKQLGHHIGARNIEDDPKMMWSMHVAKIQSDREYKKAFEKTKTHFSSPVDMLGIVLAKKCQELVSDIDYKHLLHRWTCLPDQNDVVQARKVYDLQSDNVYKSDLLWLRGIGWSPSGSLDDEKNKRASLILSDKKYRQHPDTIKFTSIPDSMPMVLAKHNSEIMNQRAYTSAWEKDKTSVHIMPDTPGILLAQQNKVNFSEKLYKLAMEEEKKKGYDMRADAIPIKSAKASRDIASDYKYKEGYRKQLGHHIGARNIEDDPKMMWSMHVAKIQSDREYKKAFEKTKTHFSSPVDMLGIVLAKKCQELVSDVDYRHYLHQWICLPDQNDVIHAKKAYDLQSDNCYKSDLEWLRGIGWVPLGSLEVEKAKKAGEILSDKLYRQPPDTIKFTSVTDSLEMVLAKQNAETMNKRLYTEAWDKDKTQIHIMPDTPEITLAKQNMQNYSVKLYKEAMEEAKKKGYDLRSDAIPIQAAKASREIASDYKYKEGYRKQLGHHIGARNIEDDPKMMWSMHVAKIQSDREYKKAFEKTKTHFSSPVDMLGIVLAKKCQELVSDVDYRHYLHQWICLPDQNDVIHAKKAYDLQSDNCYKSDLEWLRGIGWVPLGSLEVEKAKKAGEILSDKLYRQPPDTIKFTSVTDSLEMVLAKQNAETMNKHLYTEAWNKDKTMVHVMPDTPEILLAKQNQLNYSQKMYKLALEESKKKGHDLRFDAIPIQAAKASREIASDYKYKEGYRKQLGHHIGARNIEDDPKMMWSMHVAKIQSDREYKKAFEKTKTHFSSPVDMLGIVLAKKCQELVSDVDYRHYLHQWICLPDQNDVIHAKKAYDLQSDAVYKSDLEWLRGIGWVPIGSMEVEKAKKAGEILSERKYRQPADQIKFTSVTDSLAMVLAKQNAEIMNKRLYTEAWDADKTSIHVMPDTPDILLAKANAANVSHKLYIQAWEEAKKKGYDMRADAIPIRSAKASRDIASDYKYKETHEKQKGHYIGCRTAQEDPKLSWAARAMLLQNDRIYRKAYHDSKAQIHIPVDAMSVQAAKECQNLVSDVDYRQYFHQWTCLPDQNDVIHARKAYDLQSDNVYKSDLEWLRGIGWLTEGSVDVVKAKKAQELLNERLYRTRPEELKFTSVTDSPDVVQAKINALQISDHLYREAWDRDKTQITIPSDTPVMLQSKVNALNISNKHYQKAWDEAKAKSYDLRADAIPIKQAKASRDIASEYKYKETHEKQKGHYIGCRTAQEDPKLSWAARAMLLQNDRIYRKAYHDSKAQIHIPVDAMSVQAAKECQNLVSDVDYRQYFHQWTCLPDQNDVIHARKAYDLQSDNVYKSDLEWLRGIGWLTEGSVDVVKAKKAQELLNERLYRTRPEELKFTSVTDSPDVVQAKINALQISDHLYREAWDRDKTQITIPSDTPVMLQSKVNALNISNKHYQKAWDEAKAKSYDLRADAIPIKQAKASRDIASEYKYKETHEKQKGHYIGCRTAQEDPKLSWAARAMLLQNDRIYRKAYHDSKAQIHIPVDAMSVQAAKECQNLVSDVDYRQYFHQWTCLPDQNDVIHARKAYDLQSDAVYKSDLEWLRGIGWLPNDSPDVKRAKHAQDLLSDNVYRTRIESLKYTSVVDSPDVVLAKVNAEQVSIPKYKEAWEKDKTMIHIVPDTPEINLAKTNAVNYSQKLYKEAWDELKMSCDLRADAIPIKAAKASREIASDYKYKLDHEKQKGHYVGVPNAKADKKMKFALGIGKVQSELEYKKHFAKWKTQCHLPVDMLSIIAAKHGQSLVSDVDYRHYLHQWVCLPDQNDVIQARKAYDLQSDAIYKSDLEWLRGIGWLPNDSVGINHVKYAGDLLNERKYRTKVETLPFTPVADRVDYITAKNSGEIRSDIKYHKAWNEVKSNYTLTDTPQLDMAREAARILNQNLYKESWEKEKATGYLLPPDTVQICHAKRSNDVQSELKYKADYVKQRGHYVGVPSMRDDPKLVWFEHAGEIQNDRLYKSDYHKTKSRVHIPPDMVSVVAAKECQTLVSDIDYRQYLHEWTCHPDQNDCIQARKAYDLQSDNLYKSDLEWLRGCGWIPLDSVEHKKVKNAQELINKRAYTKEALDNFSNYTSVVDTPDIVLAKINSVNQSDLKYKETFNLEKGQYIGSDDTPALNHAKDMSLLYSDKLYKKAWEISKPIGYTLDEKYIPVVGAKRANYINSELKYKEIYEKLKGHYLAGKEIGDFPSVIHSLAFQKMRSALAYRKNYEDTKANVHIPSDMMNHVLAKKCQYILSDLEYRTYFHQWNCSPEENDVVQARKAQEILSDVVYKDDLNWLKGLGCYVWDTPQILHAKKSYDLQSQIKYTAAGKENLQNFGVVTDTPLYVTAVQSGVNASDVKYKQDYHKTKDKYTTVTETVDSERVQNLKHLFSNNLYKKAWEKVKATGYIMPSDAVSLARAKELKHNASIVKYREEYDKFKALYTLPRGVEDDPNTARCLRVGKLNIDRLYKEVYEKNKAKIHIIPDMVDIISAKDAQKKVSEIDYRTHLHEWICLPDLQINAHVRKVTDQVSDVLYKDDLNWLKGIGCFVWDTPEILHAKHAYDLRSDIKYKSKAEKMKSDYTVVMETPVYVQNVLSGLNLSEAVYRGAYMHNVKGKMIPTDKTVDLERAYRANKIQSENLYRWAGVNALPTGYTLPTDTPSFQHAKHVQYIGSDLKYKEAYEHMKAKGYTLGPKDVGFENVKKVNQVINERLYRATYHKYKDKIHTTPDTPEIRQVRATQEAVSDLIYKSDFFRMQGHLISLPYTPQVLHCRYVGDITSDVSLILYTKSGICDTAFLFQSNYIYTDTAKKMWAKYNVVLDTPGYRAVQELKTHLSELVYRAAGKELKTKYTSILDTPDFLRAKQGQKIQSQYLYVELATKERPHHHAGGQTPAFTHARHVKDMVSEKKYKTQYEKMKDKYTPVPDTPILIRAKRAYLNASDLRYKETFENTKGKYHTVKDALDIVYHRKVTDDISSVKYKENYMSQLGIWRSIPDRPEHFHHRAVTDAISDVKYKEDLSCLRGIGCYAWDTPSFALAEKNKVLYSGCKYKEIFEKTKSQFQYVADSPINKHFKHATQLMDGKKYKSFAKMLLQHGCNEILRPDMLTALYNTYLWSQVEYKKDYEKKKDKYTMVVDTPEHLRTTKVNKQISDIIYKLEYNKEKPKGYTTIHDTPMLLHVRKVKDRISDLKYKEVYERNKSHCNVIADSVHIKTPRHAYKLNSNLDYKKKYEAAKAHWHWIADRPDFVQAAKSSLQQSDYEYKLDREFLKGCKLSVTDDKNTVLALNNAILASDIKYKEKHNKARGTYLVVPDTPQILLAKNVSSLVSENKYKEQSKKQLPHGSYTTLPETRDTVHVKEVTKNVSETNYKEKFVKDKGKSNYSVMLEPPEVKHAMEVAKKQSTIEYKKDAKSKLHYTPIADRPDIKKATQAAKLISNIEYKKRGEAGIGVTMLGRPDIELAKEVSKLTSQVKYKENFSKEMGKKPKYDLKEAKIYKTMKDAHNMASEVKYKADLKKLHKPVTDMSESLIMNHVLSTSQLASAYQYKKQYEKSKGHYHVVPDNLEQVHLREASELQSHVKYREKYEKEKGKPMLDFETPTYLTAKESQLMQSEKEYKKDFEESIKGRNLTGLEITPSLLHVKYATKIASEKEYRKDLEEGVKGKGLTALEETPDMLRAKNATQILNEKEYKKALELEIRGKGLTELALETPDFVRAKNATDIASQIKYKQLAEMEKANYTSVVDTPEIIHAQQVKNLSSQKRYKEDAERTMPYYVPVADTPEMQRVRENQKNFSTLQYQWDLQNSKGKVTVVQDTPEMLRVKENQKNFSSILYKEDIGTGTTIEKTPEMQRVKQTQDAISSIKYKESIGKGTPIPDLPEVKRVKETQKHISSVLYKEGLGTGTPTPVTPEIERVKRNQENFSSVFFNLKSRKLPFNLFLKTFNNNKKNLVLYKESVGTGTPTPITPEMERVKRNQEICSSVLYKENIGKATPTPVTPEMERVKRNQEIISSVVYKEGLGKATPTPVTPEMERVKRNQEHISSVLYKEHLAKGTPTPMTPEMERAKRNQENISSVLYSDSFRKQVQGKAAYVLDTPEMRRVRETQKHISTVKYHEDFEKSKGSFTPVVTDPITERVKKNMQDFSDISYRGIQRRVVEMERKRVDQDQENLTGLRVWRTNPGSVFDYDPAEDNIQSRSLHMISVQAQRRSREHSRSASALSLSGGDEKSEPSDGADQHLSYYSNGGFFATTTTVGYKHAKTVELPQQRSSSVATQQTTVSSVPSHPSTAGKTYRAMYDYMAADADEVSFKDGDTIVNVQAIDEGWMYGTVQRTGKTGMLPANYVEAV</sequence>
<dbReference type="InterPro" id="IPR055297">
    <property type="entry name" value="NEBU/NEBL"/>
</dbReference>
<dbReference type="PANTHER" id="PTHR11039:SF37">
    <property type="entry name" value="NEBULIN"/>
    <property type="match status" value="1"/>
</dbReference>
<protein>
    <submittedName>
        <fullName evidence="7">Nebulin</fullName>
    </submittedName>
</protein>
<feature type="region of interest" description="Disordered" evidence="5">
    <location>
        <begin position="5482"/>
        <end position="5502"/>
    </location>
</feature>
<keyword evidence="3" id="KW-0009">Actin-binding</keyword>
<keyword evidence="1 4" id="KW-0728">SH3 domain</keyword>
<dbReference type="PROSITE" id="PS51216">
    <property type="entry name" value="NEBULIN"/>
    <property type="match status" value="105"/>
</dbReference>
<dbReference type="SMART" id="SM00227">
    <property type="entry name" value="NEBU"/>
    <property type="match status" value="152"/>
</dbReference>
<dbReference type="GO" id="GO:0071691">
    <property type="term" value="P:cardiac muscle thin filament assembly"/>
    <property type="evidence" value="ECO:0007669"/>
    <property type="project" value="TreeGrafter"/>
</dbReference>
<evidence type="ECO:0000259" key="6">
    <source>
        <dbReference type="PROSITE" id="PS50002"/>
    </source>
</evidence>
<dbReference type="Gene3D" id="2.30.30.40">
    <property type="entry name" value="SH3 Domains"/>
    <property type="match status" value="1"/>
</dbReference>
<dbReference type="SMART" id="SM00326">
    <property type="entry name" value="SH3"/>
    <property type="match status" value="1"/>
</dbReference>
<feature type="region of interest" description="Disordered" evidence="5">
    <location>
        <begin position="5419"/>
        <end position="5452"/>
    </location>
</feature>
<evidence type="ECO:0000313" key="7">
    <source>
        <dbReference type="Ensembl" id="ENSACCP00020017215.1"/>
    </source>
</evidence>
<organism evidence="7 8">
    <name type="scientific">Aquila chrysaetos chrysaetos</name>
    <dbReference type="NCBI Taxonomy" id="223781"/>
    <lineage>
        <taxon>Eukaryota</taxon>
        <taxon>Metazoa</taxon>
        <taxon>Chordata</taxon>
        <taxon>Craniata</taxon>
        <taxon>Vertebrata</taxon>
        <taxon>Euteleostomi</taxon>
        <taxon>Archelosauria</taxon>
        <taxon>Archosauria</taxon>
        <taxon>Dinosauria</taxon>
        <taxon>Saurischia</taxon>
        <taxon>Theropoda</taxon>
        <taxon>Coelurosauria</taxon>
        <taxon>Aves</taxon>
        <taxon>Neognathae</taxon>
        <taxon>Neoaves</taxon>
        <taxon>Telluraves</taxon>
        <taxon>Accipitrimorphae</taxon>
        <taxon>Accipitriformes</taxon>
        <taxon>Accipitridae</taxon>
        <taxon>Accipitrinae</taxon>
        <taxon>Aquila</taxon>
    </lineage>
</organism>
<dbReference type="Proteomes" id="UP000472275">
    <property type="component" value="Chromosome 6"/>
</dbReference>
<dbReference type="CDD" id="cd11933">
    <property type="entry name" value="SH3_Nebulin_C"/>
    <property type="match status" value="1"/>
</dbReference>
<evidence type="ECO:0000256" key="3">
    <source>
        <dbReference type="ARBA" id="ARBA00023203"/>
    </source>
</evidence>
<dbReference type="SUPFAM" id="SSF50044">
    <property type="entry name" value="SH3-domain"/>
    <property type="match status" value="1"/>
</dbReference>
<dbReference type="GO" id="GO:0030018">
    <property type="term" value="C:Z disc"/>
    <property type="evidence" value="ECO:0007669"/>
    <property type="project" value="InterPro"/>
</dbReference>
<accession>A0A663EXT5</accession>
<dbReference type="PROSITE" id="PS50002">
    <property type="entry name" value="SH3"/>
    <property type="match status" value="1"/>
</dbReference>
<dbReference type="InterPro" id="IPR000900">
    <property type="entry name" value="Nebulin_repeat"/>
</dbReference>
<dbReference type="PRINTS" id="PR00452">
    <property type="entry name" value="SH3DOMAIN"/>
</dbReference>
<dbReference type="FunFam" id="2.30.30.40:FF:000007">
    <property type="entry name" value="nebulin isoform X1"/>
    <property type="match status" value="1"/>
</dbReference>
<dbReference type="GeneTree" id="ENSGT00940000154533"/>
<evidence type="ECO:0000256" key="2">
    <source>
        <dbReference type="ARBA" id="ARBA00022737"/>
    </source>
</evidence>
<keyword evidence="2" id="KW-0677">Repeat</keyword>
<evidence type="ECO:0000256" key="4">
    <source>
        <dbReference type="PROSITE-ProRule" id="PRU00192"/>
    </source>
</evidence>
<name>A0A663EXT5_AQUCH</name>
<reference evidence="7" key="2">
    <citation type="submission" date="2025-09" db="UniProtKB">
        <authorList>
            <consortium name="Ensembl"/>
        </authorList>
    </citation>
    <scope>IDENTIFICATION</scope>
</reference>
<reference evidence="7" key="1">
    <citation type="submission" date="2025-08" db="UniProtKB">
        <authorList>
            <consortium name="Ensembl"/>
        </authorList>
    </citation>
    <scope>IDENTIFICATION</scope>
</reference>
<dbReference type="InterPro" id="IPR036028">
    <property type="entry name" value="SH3-like_dom_sf"/>
</dbReference>